<dbReference type="AlphaFoldDB" id="A0A919W6S0"/>
<evidence type="ECO:0000313" key="2">
    <source>
        <dbReference type="Proteomes" id="UP000677082"/>
    </source>
</evidence>
<reference evidence="1 2" key="1">
    <citation type="submission" date="2021-03" db="EMBL/GenBank/DDBJ databases">
        <title>Whole genome shotgun sequence of Actinoplanes toevensis NBRC 105298.</title>
        <authorList>
            <person name="Komaki H."/>
            <person name="Tamura T."/>
        </authorList>
    </citation>
    <scope>NUCLEOTIDE SEQUENCE [LARGE SCALE GENOMIC DNA]</scope>
    <source>
        <strain evidence="1 2">NBRC 105298</strain>
    </source>
</reference>
<accession>A0A919W6S0</accession>
<name>A0A919W6S0_9ACTN</name>
<keyword evidence="2" id="KW-1185">Reference proteome</keyword>
<gene>
    <name evidence="1" type="ORF">Ato02nite_052760</name>
</gene>
<dbReference type="Proteomes" id="UP000677082">
    <property type="component" value="Unassembled WGS sequence"/>
</dbReference>
<protein>
    <submittedName>
        <fullName evidence="1">Uncharacterized protein</fullName>
    </submittedName>
</protein>
<organism evidence="1 2">
    <name type="scientific">Paractinoplanes toevensis</name>
    <dbReference type="NCBI Taxonomy" id="571911"/>
    <lineage>
        <taxon>Bacteria</taxon>
        <taxon>Bacillati</taxon>
        <taxon>Actinomycetota</taxon>
        <taxon>Actinomycetes</taxon>
        <taxon>Micromonosporales</taxon>
        <taxon>Micromonosporaceae</taxon>
        <taxon>Paractinoplanes</taxon>
    </lineage>
</organism>
<evidence type="ECO:0000313" key="1">
    <source>
        <dbReference type="EMBL" id="GIM93483.1"/>
    </source>
</evidence>
<proteinExistence type="predicted"/>
<sequence>MAVTADEITVPDLTDEERQVLARSLLEWGGPAHCTDALAVAMDFGSAADLFEEARRLRLLIKEDRPLTRRDWRRALVSFEIVFASDVFGSGWDWSATTGRSDEETIRLLRSVQRKIARAARIHEI</sequence>
<dbReference type="EMBL" id="BOQN01000067">
    <property type="protein sequence ID" value="GIM93483.1"/>
    <property type="molecule type" value="Genomic_DNA"/>
</dbReference>
<comment type="caution">
    <text evidence="1">The sequence shown here is derived from an EMBL/GenBank/DDBJ whole genome shotgun (WGS) entry which is preliminary data.</text>
</comment>